<keyword evidence="11" id="KW-0333">Golgi apparatus</keyword>
<keyword evidence="12" id="KW-0472">Membrane</keyword>
<dbReference type="GO" id="GO:0000139">
    <property type="term" value="C:Golgi membrane"/>
    <property type="evidence" value="ECO:0007669"/>
    <property type="project" value="UniProtKB-SubCell"/>
</dbReference>
<comment type="similarity">
    <text evidence="3">Belongs to the galactose-3-O-sulfotransferase family.</text>
</comment>
<feature type="domain" description="PARP catalytic" evidence="19">
    <location>
        <begin position="677"/>
        <end position="884"/>
    </location>
</feature>
<evidence type="ECO:0000256" key="11">
    <source>
        <dbReference type="ARBA" id="ARBA00023034"/>
    </source>
</evidence>
<dbReference type="Gene3D" id="3.90.228.10">
    <property type="match status" value="1"/>
</dbReference>
<feature type="region of interest" description="Disordered" evidence="17">
    <location>
        <begin position="1142"/>
        <end position="1198"/>
    </location>
</feature>
<evidence type="ECO:0000256" key="18">
    <source>
        <dbReference type="SAM" id="SignalP"/>
    </source>
</evidence>
<dbReference type="PANTHER" id="PTHR10459">
    <property type="entry name" value="DNA LIGASE"/>
    <property type="match status" value="1"/>
</dbReference>
<dbReference type="InParanoid" id="A9V6M7"/>
<evidence type="ECO:0000256" key="3">
    <source>
        <dbReference type="ARBA" id="ARBA00008124"/>
    </source>
</evidence>
<dbReference type="PANTHER" id="PTHR10459:SF60">
    <property type="entry name" value="POLY [ADP-RIBOSE] POLYMERASE 2"/>
    <property type="match status" value="1"/>
</dbReference>
<keyword evidence="5 16" id="KW-0808">Transferase</keyword>
<keyword evidence="10 16" id="KW-0520">NAD</keyword>
<dbReference type="EC" id="2.4.2.-" evidence="16"/>
<keyword evidence="8" id="KW-0735">Signal-anchor</keyword>
<evidence type="ECO:0000313" key="23">
    <source>
        <dbReference type="Proteomes" id="UP000001357"/>
    </source>
</evidence>
<evidence type="ECO:0000256" key="12">
    <source>
        <dbReference type="ARBA" id="ARBA00023136"/>
    </source>
</evidence>
<dbReference type="InterPro" id="IPR008893">
    <property type="entry name" value="WGR_domain"/>
</dbReference>
<name>A9V6M7_MONBE</name>
<dbReference type="InterPro" id="IPR027417">
    <property type="entry name" value="P-loop_NTPase"/>
</dbReference>
<feature type="region of interest" description="Disordered" evidence="17">
    <location>
        <begin position="485"/>
        <end position="509"/>
    </location>
</feature>
<feature type="signal peptide" evidence="18">
    <location>
        <begin position="1"/>
        <end position="23"/>
    </location>
</feature>
<dbReference type="eggNOG" id="KOG1037">
    <property type="taxonomic scope" value="Eukaryota"/>
</dbReference>
<evidence type="ECO:0000256" key="16">
    <source>
        <dbReference type="RuleBase" id="RU362114"/>
    </source>
</evidence>
<organism evidence="22 23">
    <name type="scientific">Monosiga brevicollis</name>
    <name type="common">Choanoflagellate</name>
    <dbReference type="NCBI Taxonomy" id="81824"/>
    <lineage>
        <taxon>Eukaryota</taxon>
        <taxon>Choanoflagellata</taxon>
        <taxon>Craspedida</taxon>
        <taxon>Salpingoecidae</taxon>
        <taxon>Monosiga</taxon>
    </lineage>
</organism>
<sequence length="1229" mass="134019">MAMRLATLAVVLLAVLLTRVGEASPIGSCAAPATHKGTHCVCPTDQACFGGACEQGQGTGIELVHGYRPTCEDCYCAPSTKGDAVGAKADGISTKTATGPMANFYFLKLHKVGSTTVSIVLERLGEHYNRKLCLRGDAFEGSLPCQEGLTLVGAQVWTTHDVETYMLAGGMPALTSIMGEDAVSIIVLRDPTERLLSRYFYDIARGAMVTQSTKPTAHDFRDYLAENDIETIHYLNALDSTKHQTSAAMHTLGQFDVVGITEDLDRFLVVLAHKLNVRLEDVTYKSEKVVVGRPKFADLDAETQELLLAATQDDRLIYAHAKTLALAQQHEVPDFEAKLARFRALESKIDQGCTFSDTQSQDPAPAAAEPAAPTAAAAAPEAKTTKVQLKAGANVPVIETFPSASSYHESDTSKSYVVWGYWGRVGGRGQSMEFGRGSLELCKNEFCKKFRDKTRNEWHNDILNSFVHHKGKYDLIKVDYTADADGADGNEGQDSGSGAGDNTPAPESKLPAPVKSLMELIFDVQRLTDAVVEMELDIKRMPLGKLTHEQIRAGYQTLKDIEALIKARPHSDLLPCLSYPTTLSHHLSSPPSALCRLLRLALLVFCCHHANASSRQLMEASSEFYTRIPHSFGMRRPPVIATLGDVRTKLQLVEALDDIKAAMKIIEDKKQQGEPEAPEDRHYRSLDCDLRPVAPTSDEYKMVKKYLKNTHGATHRQYKLELMDLFAIDKDTGYKGGDNKRLLWHGSRLTNWGGILSQGLRIAPPEAPVTGYMFGKGIYFADSSSKSANYCHTSRSNNVGLLMLSEVALGTCDERADADSFLPRTLKARAGGGEHAQPRLLASMGRTNKVTLTVNYPGPEGVIWVGDNVAGAIHFQNKKACTITDVRASLRSIARAHGSRRLAAGKHDFHFSLPVQLHDLPSTTLCARKTCAVVHYVDVELTFESHSLFALTARSKVVRRSFVFNVASSYSGPWPIPMLGDAVAPTRVRTGTIRHTDLGHWRLNIDRPQALVRDQDNVFNVVLDLSRCPPDVAVDQVTCLHGACVTRLDGNGALKRTERKHLKVGSPPLEAATDVVVQNCVTITYEYALMVLYEHQVRVESRKPIQCHAYRRPGLQMDQLNPWMNNIHSAPPPMIMQPFPMHPMPASPAPSAPPATASAPSEEDEEAFASSTAYSSTHASSAAPVDATAPALPGYDDALHDTAVLPSYTAAAAAATAESLVPKVVESES</sequence>
<keyword evidence="23" id="KW-1185">Reference proteome</keyword>
<feature type="compositionally biased region" description="Low complexity" evidence="17">
    <location>
        <begin position="1168"/>
        <end position="1183"/>
    </location>
</feature>
<feature type="domain" description="WGR" evidence="21">
    <location>
        <begin position="384"/>
        <end position="473"/>
    </location>
</feature>
<keyword evidence="6" id="KW-0812">Transmembrane</keyword>
<evidence type="ECO:0000256" key="5">
    <source>
        <dbReference type="ARBA" id="ARBA00022679"/>
    </source>
</evidence>
<dbReference type="STRING" id="81824.A9V6M7"/>
<dbReference type="GO" id="GO:0005730">
    <property type="term" value="C:nucleolus"/>
    <property type="evidence" value="ECO:0000318"/>
    <property type="project" value="GO_Central"/>
</dbReference>
<evidence type="ECO:0000256" key="9">
    <source>
        <dbReference type="ARBA" id="ARBA00022989"/>
    </source>
</evidence>
<dbReference type="GO" id="GO:0016779">
    <property type="term" value="F:nucleotidyltransferase activity"/>
    <property type="evidence" value="ECO:0007669"/>
    <property type="project" value="UniProtKB-KW"/>
</dbReference>
<feature type="compositionally biased region" description="Low complexity" evidence="17">
    <location>
        <begin position="363"/>
        <end position="373"/>
    </location>
</feature>
<dbReference type="SUPFAM" id="SSF47587">
    <property type="entry name" value="Domain of poly(ADP-ribose) polymerase"/>
    <property type="match status" value="1"/>
</dbReference>
<reference evidence="22 23" key="1">
    <citation type="journal article" date="2008" name="Nature">
        <title>The genome of the choanoflagellate Monosiga brevicollis and the origin of metazoans.</title>
        <authorList>
            <consortium name="JGI Sequencing"/>
            <person name="King N."/>
            <person name="Westbrook M.J."/>
            <person name="Young S.L."/>
            <person name="Kuo A."/>
            <person name="Abedin M."/>
            <person name="Chapman J."/>
            <person name="Fairclough S."/>
            <person name="Hellsten U."/>
            <person name="Isogai Y."/>
            <person name="Letunic I."/>
            <person name="Marr M."/>
            <person name="Pincus D."/>
            <person name="Putnam N."/>
            <person name="Rokas A."/>
            <person name="Wright K.J."/>
            <person name="Zuzow R."/>
            <person name="Dirks W."/>
            <person name="Good M."/>
            <person name="Goodstein D."/>
            <person name="Lemons D."/>
            <person name="Li W."/>
            <person name="Lyons J.B."/>
            <person name="Morris A."/>
            <person name="Nichols S."/>
            <person name="Richter D.J."/>
            <person name="Salamov A."/>
            <person name="Bork P."/>
            <person name="Lim W.A."/>
            <person name="Manning G."/>
            <person name="Miller W.T."/>
            <person name="McGinnis W."/>
            <person name="Shapiro H."/>
            <person name="Tjian R."/>
            <person name="Grigoriev I.V."/>
            <person name="Rokhsar D."/>
        </authorList>
    </citation>
    <scope>NUCLEOTIDE SEQUENCE [LARGE SCALE GENOMIC DNA]</scope>
    <source>
        <strain evidence="23">MX1 / ATCC 50154</strain>
    </source>
</reference>
<dbReference type="GO" id="GO:0009247">
    <property type="term" value="P:glycolipid biosynthetic process"/>
    <property type="evidence" value="ECO:0007669"/>
    <property type="project" value="InterPro"/>
</dbReference>
<evidence type="ECO:0000313" key="22">
    <source>
        <dbReference type="EMBL" id="EDQ86760.1"/>
    </source>
</evidence>
<comment type="subcellular location">
    <subcellularLocation>
        <location evidence="2">Golgi apparatus membrane</location>
        <topology evidence="2">Single-pass type II membrane protein</topology>
    </subcellularLocation>
    <subcellularLocation>
        <location evidence="1">Nucleus</location>
    </subcellularLocation>
</comment>
<comment type="catalytic activity">
    <reaction evidence="15">
        <text>NAD(+) + (ADP-D-ribosyl)n-acceptor = nicotinamide + (ADP-D-ribosyl)n+1-acceptor + H(+).</text>
        <dbReference type="EC" id="2.4.2.30"/>
    </reaction>
</comment>
<dbReference type="InterPro" id="IPR036616">
    <property type="entry name" value="Poly(ADP-ribose)pol_reg_dom_sf"/>
</dbReference>
<accession>A9V6M7</accession>
<evidence type="ECO:0000256" key="4">
    <source>
        <dbReference type="ARBA" id="ARBA00022676"/>
    </source>
</evidence>
<dbReference type="InterPro" id="IPR036930">
    <property type="entry name" value="WGR_dom_sf"/>
</dbReference>
<dbReference type="Pfam" id="PF05406">
    <property type="entry name" value="WGR"/>
    <property type="match status" value="1"/>
</dbReference>
<dbReference type="Gene3D" id="1.20.142.10">
    <property type="entry name" value="Poly(ADP-ribose) polymerase, regulatory domain"/>
    <property type="match status" value="1"/>
</dbReference>
<dbReference type="InterPro" id="IPR012317">
    <property type="entry name" value="Poly(ADP-ribose)pol_cat_dom"/>
</dbReference>
<dbReference type="Proteomes" id="UP000001357">
    <property type="component" value="Unassembled WGS sequence"/>
</dbReference>
<dbReference type="Gene3D" id="3.40.50.300">
    <property type="entry name" value="P-loop containing nucleotide triphosphate hydrolases"/>
    <property type="match status" value="1"/>
</dbReference>
<dbReference type="InterPro" id="IPR004102">
    <property type="entry name" value="Poly(ADP-ribose)pol_reg_dom"/>
</dbReference>
<dbReference type="KEGG" id="mbr:MONBRDRAFT_27847"/>
<evidence type="ECO:0000256" key="13">
    <source>
        <dbReference type="ARBA" id="ARBA00023180"/>
    </source>
</evidence>
<dbReference type="SMART" id="SM00773">
    <property type="entry name" value="WGR"/>
    <property type="match status" value="1"/>
</dbReference>
<protein>
    <recommendedName>
        <fullName evidence="16">Poly [ADP-ribose] polymerase</fullName>
        <shortName evidence="16">PARP</shortName>
        <ecNumber evidence="16">2.4.2.-</ecNumber>
    </recommendedName>
</protein>
<evidence type="ECO:0000259" key="21">
    <source>
        <dbReference type="PROSITE" id="PS51977"/>
    </source>
</evidence>
<dbReference type="GO" id="GO:0003950">
    <property type="term" value="F:NAD+ poly-ADP-ribosyltransferase activity"/>
    <property type="evidence" value="ECO:0000318"/>
    <property type="project" value="GO_Central"/>
</dbReference>
<keyword evidence="9" id="KW-1133">Transmembrane helix</keyword>
<keyword evidence="7" id="KW-0548">Nucleotidyltransferase</keyword>
<evidence type="ECO:0000256" key="6">
    <source>
        <dbReference type="ARBA" id="ARBA00022692"/>
    </source>
</evidence>
<dbReference type="RefSeq" id="XP_001748305.1">
    <property type="nucleotide sequence ID" value="XM_001748253.1"/>
</dbReference>
<evidence type="ECO:0000256" key="1">
    <source>
        <dbReference type="ARBA" id="ARBA00004123"/>
    </source>
</evidence>
<dbReference type="GeneID" id="5893607"/>
<dbReference type="GO" id="GO:0001733">
    <property type="term" value="F:galactosylceramide sulfotransferase activity"/>
    <property type="evidence" value="ECO:0007669"/>
    <property type="project" value="InterPro"/>
</dbReference>
<dbReference type="Pfam" id="PF06990">
    <property type="entry name" value="Gal-3-0_sulfotr"/>
    <property type="match status" value="1"/>
</dbReference>
<keyword evidence="14" id="KW-0539">Nucleus</keyword>
<dbReference type="EMBL" id="CH991563">
    <property type="protein sequence ID" value="EDQ86760.1"/>
    <property type="molecule type" value="Genomic_DNA"/>
</dbReference>
<gene>
    <name evidence="22" type="ORF">MONBRDRAFT_27847</name>
</gene>
<dbReference type="AlphaFoldDB" id="A9V6M7"/>
<proteinExistence type="inferred from homology"/>
<evidence type="ECO:0000256" key="7">
    <source>
        <dbReference type="ARBA" id="ARBA00022695"/>
    </source>
</evidence>
<evidence type="ECO:0000256" key="15">
    <source>
        <dbReference type="ARBA" id="ARBA00033987"/>
    </source>
</evidence>
<evidence type="ECO:0000259" key="19">
    <source>
        <dbReference type="PROSITE" id="PS51059"/>
    </source>
</evidence>
<dbReference type="PROSITE" id="PS51060">
    <property type="entry name" value="PARP_ALPHA_HD"/>
    <property type="match status" value="1"/>
</dbReference>
<keyword evidence="4 16" id="KW-0328">Glycosyltransferase</keyword>
<feature type="domain" description="PARP alpha-helical" evidence="20">
    <location>
        <begin position="507"/>
        <end position="667"/>
    </location>
</feature>
<evidence type="ECO:0000256" key="2">
    <source>
        <dbReference type="ARBA" id="ARBA00004323"/>
    </source>
</evidence>
<dbReference type="PROSITE" id="PS51059">
    <property type="entry name" value="PARP_CATALYTIC"/>
    <property type="match status" value="1"/>
</dbReference>
<keyword evidence="13" id="KW-0325">Glycoprotein</keyword>
<evidence type="ECO:0000256" key="8">
    <source>
        <dbReference type="ARBA" id="ARBA00022968"/>
    </source>
</evidence>
<keyword evidence="18" id="KW-0732">Signal</keyword>
<dbReference type="InterPro" id="IPR050800">
    <property type="entry name" value="ARTD/PARP"/>
</dbReference>
<dbReference type="SUPFAM" id="SSF56399">
    <property type="entry name" value="ADP-ribosylation"/>
    <property type="match status" value="1"/>
</dbReference>
<dbReference type="InterPro" id="IPR009729">
    <property type="entry name" value="Gal-3-0_sulfotransfrase"/>
</dbReference>
<feature type="chain" id="PRO_5002745327" description="Poly [ADP-ribose] polymerase" evidence="18">
    <location>
        <begin position="24"/>
        <end position="1229"/>
    </location>
</feature>
<dbReference type="GO" id="GO:0006302">
    <property type="term" value="P:double-strand break repair"/>
    <property type="evidence" value="ECO:0000318"/>
    <property type="project" value="GO_Central"/>
</dbReference>
<evidence type="ECO:0000256" key="10">
    <source>
        <dbReference type="ARBA" id="ARBA00023027"/>
    </source>
</evidence>
<evidence type="ECO:0000256" key="14">
    <source>
        <dbReference type="ARBA" id="ARBA00023242"/>
    </source>
</evidence>
<feature type="region of interest" description="Disordered" evidence="17">
    <location>
        <begin position="354"/>
        <end position="373"/>
    </location>
</feature>
<dbReference type="CDD" id="cd07997">
    <property type="entry name" value="WGR_PARP"/>
    <property type="match status" value="1"/>
</dbReference>
<dbReference type="SUPFAM" id="SSF52540">
    <property type="entry name" value="P-loop containing nucleoside triphosphate hydrolases"/>
    <property type="match status" value="1"/>
</dbReference>
<dbReference type="SUPFAM" id="SSF142921">
    <property type="entry name" value="WGR domain-like"/>
    <property type="match status" value="1"/>
</dbReference>
<dbReference type="Pfam" id="PF00644">
    <property type="entry name" value="PARP"/>
    <property type="match status" value="1"/>
</dbReference>
<feature type="compositionally biased region" description="Pro residues" evidence="17">
    <location>
        <begin position="1142"/>
        <end position="1153"/>
    </location>
</feature>
<evidence type="ECO:0000259" key="20">
    <source>
        <dbReference type="PROSITE" id="PS51060"/>
    </source>
</evidence>
<dbReference type="PROSITE" id="PS51977">
    <property type="entry name" value="WGR"/>
    <property type="match status" value="1"/>
</dbReference>
<dbReference type="CDD" id="cd01437">
    <property type="entry name" value="parp_like"/>
    <property type="match status" value="1"/>
</dbReference>
<evidence type="ECO:0000256" key="17">
    <source>
        <dbReference type="SAM" id="MobiDB-lite"/>
    </source>
</evidence>
<dbReference type="Pfam" id="PF02877">
    <property type="entry name" value="PARP_reg"/>
    <property type="match status" value="1"/>
</dbReference>